<dbReference type="Proteomes" id="UP000499080">
    <property type="component" value="Unassembled WGS sequence"/>
</dbReference>
<proteinExistence type="predicted"/>
<gene>
    <name evidence="1" type="ORF">AVEN_229696_1</name>
</gene>
<evidence type="ECO:0000313" key="1">
    <source>
        <dbReference type="EMBL" id="GBM79769.1"/>
    </source>
</evidence>
<reference evidence="1 2" key="1">
    <citation type="journal article" date="2019" name="Sci. Rep.">
        <title>Orb-weaving spider Araneus ventricosus genome elucidates the spidroin gene catalogue.</title>
        <authorList>
            <person name="Kono N."/>
            <person name="Nakamura H."/>
            <person name="Ohtoshi R."/>
            <person name="Moran D.A.P."/>
            <person name="Shinohara A."/>
            <person name="Yoshida Y."/>
            <person name="Fujiwara M."/>
            <person name="Mori M."/>
            <person name="Tomita M."/>
            <person name="Arakawa K."/>
        </authorList>
    </citation>
    <scope>NUCLEOTIDE SEQUENCE [LARGE SCALE GENOMIC DNA]</scope>
</reference>
<organism evidence="1 2">
    <name type="scientific">Araneus ventricosus</name>
    <name type="common">Orbweaver spider</name>
    <name type="synonym">Epeira ventricosa</name>
    <dbReference type="NCBI Taxonomy" id="182803"/>
    <lineage>
        <taxon>Eukaryota</taxon>
        <taxon>Metazoa</taxon>
        <taxon>Ecdysozoa</taxon>
        <taxon>Arthropoda</taxon>
        <taxon>Chelicerata</taxon>
        <taxon>Arachnida</taxon>
        <taxon>Araneae</taxon>
        <taxon>Araneomorphae</taxon>
        <taxon>Entelegynae</taxon>
        <taxon>Araneoidea</taxon>
        <taxon>Araneidae</taxon>
        <taxon>Araneus</taxon>
    </lineage>
</organism>
<dbReference type="EMBL" id="BGPR01002839">
    <property type="protein sequence ID" value="GBM79769.1"/>
    <property type="molecule type" value="Genomic_DNA"/>
</dbReference>
<protein>
    <recommendedName>
        <fullName evidence="3">Helitron helicase-like domain-containing protein</fullName>
    </recommendedName>
</protein>
<accession>A0A4Y2IRB8</accession>
<dbReference type="AlphaFoldDB" id="A0A4Y2IRB8"/>
<evidence type="ECO:0008006" key="3">
    <source>
        <dbReference type="Google" id="ProtNLM"/>
    </source>
</evidence>
<name>A0A4Y2IRB8_ARAVE</name>
<keyword evidence="2" id="KW-1185">Reference proteome</keyword>
<evidence type="ECO:0000313" key="2">
    <source>
        <dbReference type="Proteomes" id="UP000499080"/>
    </source>
</evidence>
<sequence length="97" mass="11613">MYSIEWQKGGLPHAHILIWLKVKIRPRDVDRTPPHVPVPDAITTTVPVEWTWDERCRQCYQGGDFRFTRSCSVRNCLKTYDSRSLRCPKYEIQMYER</sequence>
<comment type="caution">
    <text evidence="1">The sequence shown here is derived from an EMBL/GenBank/DDBJ whole genome shotgun (WGS) entry which is preliminary data.</text>
</comment>